<name>A0A9N9R050_9NEOP</name>
<proteinExistence type="predicted"/>
<keyword evidence="4" id="KW-1185">Reference proteome</keyword>
<reference evidence="3" key="1">
    <citation type="submission" date="2021-12" db="EMBL/GenBank/DDBJ databases">
        <authorList>
            <person name="King R."/>
        </authorList>
    </citation>
    <scope>NUCLEOTIDE SEQUENCE</scope>
</reference>
<dbReference type="AlphaFoldDB" id="A0A9N9R050"/>
<evidence type="ECO:0000313" key="3">
    <source>
        <dbReference type="EMBL" id="CAG9787170.1"/>
    </source>
</evidence>
<evidence type="ECO:0000313" key="4">
    <source>
        <dbReference type="Proteomes" id="UP001153714"/>
    </source>
</evidence>
<protein>
    <submittedName>
        <fullName evidence="3">Uncharacterized protein</fullName>
    </submittedName>
</protein>
<reference evidence="3" key="2">
    <citation type="submission" date="2022-10" db="EMBL/GenBank/DDBJ databases">
        <authorList>
            <consortium name="ENA_rothamsted_submissions"/>
            <consortium name="culmorum"/>
            <person name="King R."/>
        </authorList>
    </citation>
    <scope>NUCLEOTIDE SEQUENCE</scope>
</reference>
<evidence type="ECO:0000256" key="2">
    <source>
        <dbReference type="SAM" id="SignalP"/>
    </source>
</evidence>
<sequence>MASLLLYIALVYFTGSVSAAIPHPYAATYLRPEHRSTAMTRKFAEELPLNNYDFEIVPRDQYALAEYDDPRDSLSLFDIIPLPTPITFLATIASKALSVGAWLLSNSGFMLAGAALVVGFCAFTPYCTLVIEKPFVTQIRSLNIPYLDNVEYFFRQAYEKYHK</sequence>
<organism evidence="3 4">
    <name type="scientific">Diatraea saccharalis</name>
    <name type="common">sugarcane borer</name>
    <dbReference type="NCBI Taxonomy" id="40085"/>
    <lineage>
        <taxon>Eukaryota</taxon>
        <taxon>Metazoa</taxon>
        <taxon>Ecdysozoa</taxon>
        <taxon>Arthropoda</taxon>
        <taxon>Hexapoda</taxon>
        <taxon>Insecta</taxon>
        <taxon>Pterygota</taxon>
        <taxon>Neoptera</taxon>
        <taxon>Endopterygota</taxon>
        <taxon>Lepidoptera</taxon>
        <taxon>Glossata</taxon>
        <taxon>Ditrysia</taxon>
        <taxon>Pyraloidea</taxon>
        <taxon>Crambidae</taxon>
        <taxon>Crambinae</taxon>
        <taxon>Diatraea</taxon>
    </lineage>
</organism>
<keyword evidence="2" id="KW-0732">Signal</keyword>
<evidence type="ECO:0000256" key="1">
    <source>
        <dbReference type="SAM" id="Phobius"/>
    </source>
</evidence>
<keyword evidence="1" id="KW-0472">Membrane</keyword>
<gene>
    <name evidence="3" type="ORF">DIATSA_LOCUS5075</name>
</gene>
<dbReference type="OrthoDB" id="7351150at2759"/>
<feature type="signal peptide" evidence="2">
    <location>
        <begin position="1"/>
        <end position="19"/>
    </location>
</feature>
<dbReference type="Proteomes" id="UP001153714">
    <property type="component" value="Chromosome 17"/>
</dbReference>
<keyword evidence="1" id="KW-1133">Transmembrane helix</keyword>
<keyword evidence="1" id="KW-0812">Transmembrane</keyword>
<feature type="transmembrane region" description="Helical" evidence="1">
    <location>
        <begin position="109"/>
        <end position="131"/>
    </location>
</feature>
<dbReference type="EMBL" id="OU893348">
    <property type="protein sequence ID" value="CAG9787170.1"/>
    <property type="molecule type" value="Genomic_DNA"/>
</dbReference>
<feature type="chain" id="PRO_5040509308" evidence="2">
    <location>
        <begin position="20"/>
        <end position="163"/>
    </location>
</feature>
<accession>A0A9N9R050</accession>